<dbReference type="Pfam" id="PF13523">
    <property type="entry name" value="Acetyltransf_8"/>
    <property type="match status" value="1"/>
</dbReference>
<dbReference type="PANTHER" id="PTHR31438:SF1">
    <property type="entry name" value="LYSINE N-ACYLTRANSFERASE C17G9.06C-RELATED"/>
    <property type="match status" value="1"/>
</dbReference>
<evidence type="ECO:0000256" key="1">
    <source>
        <dbReference type="ARBA" id="ARBA00009893"/>
    </source>
</evidence>
<dbReference type="Proteomes" id="UP000242877">
    <property type="component" value="Unassembled WGS sequence"/>
</dbReference>
<dbReference type="SMART" id="SM01006">
    <property type="entry name" value="AlcB"/>
    <property type="match status" value="1"/>
</dbReference>
<dbReference type="EMBL" id="AZGZ01000001">
    <property type="protein sequence ID" value="KZZ97882.1"/>
    <property type="molecule type" value="Genomic_DNA"/>
</dbReference>
<keyword evidence="4" id="KW-0012">Acyltransferase</keyword>
<feature type="domain" description="Acyltransferase MbtK/IucB-like conserved" evidence="3">
    <location>
        <begin position="229"/>
        <end position="276"/>
    </location>
</feature>
<feature type="region of interest" description="Disordered" evidence="2">
    <location>
        <begin position="105"/>
        <end position="153"/>
    </location>
</feature>
<evidence type="ECO:0000313" key="4">
    <source>
        <dbReference type="EMBL" id="KZZ97882.1"/>
    </source>
</evidence>
<keyword evidence="5" id="KW-1185">Reference proteome</keyword>
<dbReference type="PANTHER" id="PTHR31438">
    <property type="entry name" value="LYSINE N-ACYLTRANSFERASE C17G9.06C-RELATED"/>
    <property type="match status" value="1"/>
</dbReference>
<comment type="similarity">
    <text evidence="1">Belongs to the lysine N-acyltransferase MbtK family.</text>
</comment>
<evidence type="ECO:0000256" key="2">
    <source>
        <dbReference type="SAM" id="MobiDB-lite"/>
    </source>
</evidence>
<reference evidence="4 5" key="1">
    <citation type="journal article" date="2016" name="Genome Biol. Evol.">
        <title>Divergent and convergent evolution of fungal pathogenicity.</title>
        <authorList>
            <person name="Shang Y."/>
            <person name="Xiao G."/>
            <person name="Zheng P."/>
            <person name="Cen K."/>
            <person name="Zhan S."/>
            <person name="Wang C."/>
        </authorList>
    </citation>
    <scope>NUCLEOTIDE SEQUENCE [LARGE SCALE GENOMIC DNA]</scope>
    <source>
        <strain evidence="4 5">ARSEF 7405</strain>
    </source>
</reference>
<feature type="compositionally biased region" description="Low complexity" evidence="2">
    <location>
        <begin position="105"/>
        <end position="118"/>
    </location>
</feature>
<accession>A0A162ISQ8</accession>
<dbReference type="VEuPathDB" id="FungiDB:AAP_00143"/>
<dbReference type="SUPFAM" id="SSF55729">
    <property type="entry name" value="Acyl-CoA N-acyltransferases (Nat)"/>
    <property type="match status" value="1"/>
</dbReference>
<dbReference type="GO" id="GO:0019290">
    <property type="term" value="P:siderophore biosynthetic process"/>
    <property type="evidence" value="ECO:0007669"/>
    <property type="project" value="InterPro"/>
</dbReference>
<dbReference type="AlphaFoldDB" id="A0A162ISQ8"/>
<proteinExistence type="inferred from homology"/>
<evidence type="ECO:0000259" key="3">
    <source>
        <dbReference type="SMART" id="SM01006"/>
    </source>
</evidence>
<feature type="compositionally biased region" description="Polar residues" evidence="2">
    <location>
        <begin position="139"/>
        <end position="149"/>
    </location>
</feature>
<sequence length="399" mass="46337">MMLYATLWWYFHQKEPEPYLDTPECQNTPLEGRPRGEWRVHIKQEGVFQKRTIQKLERMGLISLEDPIVGLESDNSLPVCFTSRRAFWQINPRIFLFPIIPPDMGDSSPSGRSSSPTPVDTPGQGSKPLSSSSSEMRRQINNPFNSHSRMPTYYPPPPQQYTVTNGVRHPRRQKPAHQGETVYIRYIPSVEQILSFRVPILEEKTERRSQQIHEVIASTSDTDTSSYPIPADPIPDLEYLHHWMNCPRVERFWGTAGPHKIQEAFLTDQLTSRHSFPLFGCWDGMPFGYFEVYWVKEDRLGRLVSGGVDDFDRGIHCLIGEEEYRGPHRVLLWLTSLIHYCFITDSRTQAVYLEPRVDNVKFIDYLEKAGFHKEGEVTFPHKQSALMKIKREFWEAPAL</sequence>
<dbReference type="GO" id="GO:0016410">
    <property type="term" value="F:N-acyltransferase activity"/>
    <property type="evidence" value="ECO:0007669"/>
    <property type="project" value="TreeGrafter"/>
</dbReference>
<name>A0A162ISQ8_9EURO</name>
<protein>
    <submittedName>
        <fullName evidence="4">Acyl-CoA N-acyltransferase</fullName>
    </submittedName>
</protein>
<dbReference type="OrthoDB" id="448427at2759"/>
<keyword evidence="4" id="KW-0808">Transferase</keyword>
<dbReference type="InterPro" id="IPR019432">
    <property type="entry name" value="Acyltransferase_MbtK/IucB-like"/>
</dbReference>
<evidence type="ECO:0000313" key="5">
    <source>
        <dbReference type="Proteomes" id="UP000242877"/>
    </source>
</evidence>
<dbReference type="InterPro" id="IPR016181">
    <property type="entry name" value="Acyl_CoA_acyltransferase"/>
</dbReference>
<gene>
    <name evidence="4" type="ORF">AAP_00143</name>
</gene>
<comment type="caution">
    <text evidence="4">The sequence shown here is derived from an EMBL/GenBank/DDBJ whole genome shotgun (WGS) entry which is preliminary data.</text>
</comment>
<dbReference type="Gene3D" id="3.40.630.30">
    <property type="match status" value="1"/>
</dbReference>
<organism evidence="4 5">
    <name type="scientific">Ascosphaera apis ARSEF 7405</name>
    <dbReference type="NCBI Taxonomy" id="392613"/>
    <lineage>
        <taxon>Eukaryota</taxon>
        <taxon>Fungi</taxon>
        <taxon>Dikarya</taxon>
        <taxon>Ascomycota</taxon>
        <taxon>Pezizomycotina</taxon>
        <taxon>Eurotiomycetes</taxon>
        <taxon>Eurotiomycetidae</taxon>
        <taxon>Onygenales</taxon>
        <taxon>Ascosphaeraceae</taxon>
        <taxon>Ascosphaera</taxon>
    </lineage>
</organism>